<dbReference type="InterPro" id="IPR038713">
    <property type="entry name" value="Terminase_Gp1_N_sf"/>
</dbReference>
<dbReference type="InterPro" id="IPR005335">
    <property type="entry name" value="Terminase_ssu"/>
</dbReference>
<dbReference type="Gene3D" id="1.10.10.1400">
    <property type="entry name" value="Terminase, small subunit, N-terminal DNA-binding domain, HTH motif"/>
    <property type="match status" value="1"/>
</dbReference>
<keyword evidence="2" id="KW-0231">Viral genome packaging</keyword>
<dbReference type="GO" id="GO:0051276">
    <property type="term" value="P:chromosome organization"/>
    <property type="evidence" value="ECO:0007669"/>
    <property type="project" value="InterPro"/>
</dbReference>
<evidence type="ECO:0000313" key="3">
    <source>
        <dbReference type="EMBL" id="DAD83275.1"/>
    </source>
</evidence>
<proteinExistence type="predicted"/>
<keyword evidence="1" id="KW-1188">Viral release from host cell</keyword>
<dbReference type="PANTHER" id="PTHR41328:SF2">
    <property type="entry name" value="TERMINASE SMALL SUBUNIT"/>
    <property type="match status" value="1"/>
</dbReference>
<dbReference type="Pfam" id="PF03592">
    <property type="entry name" value="Terminase_2"/>
    <property type="match status" value="1"/>
</dbReference>
<protein>
    <submittedName>
        <fullName evidence="3">Terminase small subunit</fullName>
    </submittedName>
</protein>
<dbReference type="EMBL" id="BK014932">
    <property type="protein sequence ID" value="DAD83275.1"/>
    <property type="molecule type" value="Genomic_DNA"/>
</dbReference>
<evidence type="ECO:0000256" key="1">
    <source>
        <dbReference type="ARBA" id="ARBA00022612"/>
    </source>
</evidence>
<accession>A0A8S5MMW6</accession>
<organism evidence="3">
    <name type="scientific">Siphoviridae sp. ctUlD12</name>
    <dbReference type="NCBI Taxonomy" id="2826354"/>
    <lineage>
        <taxon>Viruses</taxon>
        <taxon>Duplodnaviria</taxon>
        <taxon>Heunggongvirae</taxon>
        <taxon>Uroviricota</taxon>
        <taxon>Caudoviricetes</taxon>
    </lineage>
</organism>
<sequence>MAKPDWGELQQRFLSEHAATGVSPKDWCEAQGLNYATARRYIKKLSAQKPAQKKMRTAQKDKSANELVDDDGLTAQQRLFVAEYLKDGNATQAAIRAGYSKKSAEQIGYQLLKKTSVAQAIAQQQKASIARTLGSADEVLEQMWQLATFDANQLSQYRRGACRYCWGFGHHYQWRDMVEFEEQRLKALERKGKEPVDVGGYGYDHNREPNPACPRCNGDGIGQPYFADTRKLPPDAALAYSGVKLGKHGVEITAISRERMYEAVMKRLGLADSEFAQRLQQIEIERRQLEIEKLRKEMAGDGDDDEPTPVQININVVDAREEDGDQPDT</sequence>
<reference evidence="3" key="1">
    <citation type="journal article" date="2021" name="Proc. Natl. Acad. Sci. U.S.A.">
        <title>A Catalog of Tens of Thousands of Viruses from Human Metagenomes Reveals Hidden Associations with Chronic Diseases.</title>
        <authorList>
            <person name="Tisza M.J."/>
            <person name="Buck C.B."/>
        </authorList>
    </citation>
    <scope>NUCLEOTIDE SEQUENCE</scope>
    <source>
        <strain evidence="3">CtUlD12</strain>
    </source>
</reference>
<dbReference type="PANTHER" id="PTHR41328">
    <property type="entry name" value="TERMINASE SMALL SUBUNIT-RELATED"/>
    <property type="match status" value="1"/>
</dbReference>
<dbReference type="InterPro" id="IPR052404">
    <property type="entry name" value="SPP1-like_terminase"/>
</dbReference>
<evidence type="ECO:0000256" key="2">
    <source>
        <dbReference type="ARBA" id="ARBA00023219"/>
    </source>
</evidence>
<name>A0A8S5MMW6_9CAUD</name>